<evidence type="ECO:0000313" key="2">
    <source>
        <dbReference type="EMBL" id="TWD97415.1"/>
    </source>
</evidence>
<protein>
    <submittedName>
        <fullName evidence="2">Glycosyl transferase family 2</fullName>
    </submittedName>
</protein>
<dbReference type="Proteomes" id="UP000319671">
    <property type="component" value="Unassembled WGS sequence"/>
</dbReference>
<dbReference type="Gene3D" id="3.90.550.10">
    <property type="entry name" value="Spore Coat Polysaccharide Biosynthesis Protein SpsA, Chain A"/>
    <property type="match status" value="1"/>
</dbReference>
<evidence type="ECO:0000313" key="3">
    <source>
        <dbReference type="Proteomes" id="UP000319671"/>
    </source>
</evidence>
<keyword evidence="2" id="KW-0808">Transferase</keyword>
<dbReference type="InterPro" id="IPR029044">
    <property type="entry name" value="Nucleotide-diphossugar_trans"/>
</dbReference>
<organism evidence="2 3">
    <name type="scientific">Neobacillus bataviensis</name>
    <dbReference type="NCBI Taxonomy" id="220685"/>
    <lineage>
        <taxon>Bacteria</taxon>
        <taxon>Bacillati</taxon>
        <taxon>Bacillota</taxon>
        <taxon>Bacilli</taxon>
        <taxon>Bacillales</taxon>
        <taxon>Bacillaceae</taxon>
        <taxon>Neobacillus</taxon>
    </lineage>
</organism>
<dbReference type="AlphaFoldDB" id="A0A561D1S8"/>
<evidence type="ECO:0000259" key="1">
    <source>
        <dbReference type="Pfam" id="PF00535"/>
    </source>
</evidence>
<feature type="domain" description="Glycosyltransferase 2-like" evidence="1">
    <location>
        <begin position="20"/>
        <end position="174"/>
    </location>
</feature>
<comment type="caution">
    <text evidence="2">The sequence shown here is derived from an EMBL/GenBank/DDBJ whole genome shotgun (WGS) entry which is preliminary data.</text>
</comment>
<gene>
    <name evidence="2" type="ORF">FB550_11020</name>
</gene>
<sequence>MKLTAVMVLYKQAVEESKTYQTLKETLLSKKDFSHELELIIYDNSPEKQIETSFEQEDVHIEYIHDPRNLGIAVAYNFAWSIAAQNGSDWLLLLDHDTQLTNEYVQEISNLPVLDGNVAAVVPKITSNGTMISPVYTRYLRPLKGEQPPAGLQSEPVMAINSGSLIRVEFLKQLGGFNGDFKLDYLDHWLFHEIYAKHHKVWVLNVVLNHELSVMDYSQVSLARYKSILDSEIHFYKNYKKDLYSSYRKQLVMRFMKQVLLVKNKKVAMYTLNRLLNR</sequence>
<name>A0A561D1S8_9BACI</name>
<reference evidence="2 3" key="1">
    <citation type="submission" date="2019-06" db="EMBL/GenBank/DDBJ databases">
        <title>Sorghum-associated microbial communities from plants grown in Nebraska, USA.</title>
        <authorList>
            <person name="Schachtman D."/>
        </authorList>
    </citation>
    <scope>NUCLEOTIDE SEQUENCE [LARGE SCALE GENOMIC DNA]</scope>
    <source>
        <strain evidence="2 3">2482</strain>
    </source>
</reference>
<proteinExistence type="predicted"/>
<dbReference type="Pfam" id="PF00535">
    <property type="entry name" value="Glycos_transf_2"/>
    <property type="match status" value="1"/>
</dbReference>
<dbReference type="GO" id="GO:0016740">
    <property type="term" value="F:transferase activity"/>
    <property type="evidence" value="ECO:0007669"/>
    <property type="project" value="UniProtKB-KW"/>
</dbReference>
<dbReference type="SUPFAM" id="SSF53448">
    <property type="entry name" value="Nucleotide-diphospho-sugar transferases"/>
    <property type="match status" value="1"/>
</dbReference>
<keyword evidence="3" id="KW-1185">Reference proteome</keyword>
<dbReference type="InterPro" id="IPR001173">
    <property type="entry name" value="Glyco_trans_2-like"/>
</dbReference>
<dbReference type="EMBL" id="VIVN01000010">
    <property type="protein sequence ID" value="TWD97415.1"/>
    <property type="molecule type" value="Genomic_DNA"/>
</dbReference>
<dbReference type="RefSeq" id="WP_144566647.1">
    <property type="nucleotide sequence ID" value="NZ_VIVN01000010.1"/>
</dbReference>
<accession>A0A561D1S8</accession>